<organism evidence="2 3">
    <name type="scientific">Candidatus Amesbacteria bacterium RIFCSPLOWO2_01_FULL_48_25</name>
    <dbReference type="NCBI Taxonomy" id="1797259"/>
    <lineage>
        <taxon>Bacteria</taxon>
        <taxon>Candidatus Amesiibacteriota</taxon>
    </lineage>
</organism>
<evidence type="ECO:0000313" key="2">
    <source>
        <dbReference type="EMBL" id="OGD03837.1"/>
    </source>
</evidence>
<dbReference type="AlphaFoldDB" id="A0A1F4ZDT3"/>
<name>A0A1F4ZDT3_9BACT</name>
<dbReference type="EMBL" id="MEXN01000005">
    <property type="protein sequence ID" value="OGD03837.1"/>
    <property type="molecule type" value="Genomic_DNA"/>
</dbReference>
<dbReference type="Proteomes" id="UP000177080">
    <property type="component" value="Unassembled WGS sequence"/>
</dbReference>
<proteinExistence type="predicted"/>
<feature type="compositionally biased region" description="Pro residues" evidence="1">
    <location>
        <begin position="262"/>
        <end position="272"/>
    </location>
</feature>
<evidence type="ECO:0000313" key="3">
    <source>
        <dbReference type="Proteomes" id="UP000177080"/>
    </source>
</evidence>
<reference evidence="2 3" key="1">
    <citation type="journal article" date="2016" name="Nat. Commun.">
        <title>Thousands of microbial genomes shed light on interconnected biogeochemical processes in an aquifer system.</title>
        <authorList>
            <person name="Anantharaman K."/>
            <person name="Brown C.T."/>
            <person name="Hug L.A."/>
            <person name="Sharon I."/>
            <person name="Castelle C.J."/>
            <person name="Probst A.J."/>
            <person name="Thomas B.C."/>
            <person name="Singh A."/>
            <person name="Wilkins M.J."/>
            <person name="Karaoz U."/>
            <person name="Brodie E.L."/>
            <person name="Williams K.H."/>
            <person name="Hubbard S.S."/>
            <person name="Banfield J.F."/>
        </authorList>
    </citation>
    <scope>NUCLEOTIDE SEQUENCE [LARGE SCALE GENOMIC DNA]</scope>
</reference>
<feature type="compositionally biased region" description="Low complexity" evidence="1">
    <location>
        <begin position="273"/>
        <end position="295"/>
    </location>
</feature>
<comment type="caution">
    <text evidence="2">The sequence shown here is derived from an EMBL/GenBank/DDBJ whole genome shotgun (WGS) entry which is preliminary data.</text>
</comment>
<protein>
    <submittedName>
        <fullName evidence="2">Uncharacterized protein</fullName>
    </submittedName>
</protein>
<evidence type="ECO:0000256" key="1">
    <source>
        <dbReference type="SAM" id="MobiDB-lite"/>
    </source>
</evidence>
<accession>A0A1F4ZDT3</accession>
<feature type="region of interest" description="Disordered" evidence="1">
    <location>
        <begin position="212"/>
        <end position="297"/>
    </location>
</feature>
<gene>
    <name evidence="2" type="ORF">A2989_04170</name>
</gene>
<dbReference type="STRING" id="1797259.A2989_04170"/>
<sequence>MASLREAISNSEAALAVGVTPTSELIYGIKDGNVSPWAPVLKQLVEASGTNGVGKRIVEGKLARGLAQVNLKLAAYAAEKAGEDVNQQMNYWVAGEEEAARMLGKHVEQMTLDEKKALRRGEVGIVIDAAVQAKFGEGGWDGFYRQTIDPLVRVENGPVSGVDSVDGFVVRKDAGSSKPENGVGKVWQYATIALAVVGVAALAAGAAYAEQGVNGGGKPTDSCEVDPLATPGMGDEKGGGCPPSDPNPNGCFHGEPDCTETPAPPTETPELPPASNTPEPAATTAASGTPGASSTIAPTAISTEIPPTPLATVFSTATAWLTQVFTPTPRKTATPVESATVAPTEEKRTTQEAILTVAPGTTQVLSNTLVVDRGNQLPGGEEVVFNCEDYQCCPADPALIAIQSGIATSEADQAESLRRMAVAAENEVVILGTQTALMKVQLPAATTEPKGGSDGSKNKDVSPWVPVGVAVAAALTMFGLVRNRKGQVQPAEGFGDAQGQREG</sequence>